<keyword evidence="2" id="KW-1185">Reference proteome</keyword>
<reference evidence="1" key="1">
    <citation type="submission" date="2015-08" db="EMBL/GenBank/DDBJ databases">
        <title>Draft genome sequence of Komagataeibacter europaeus CECT 8546 a cellulose producer strain from vinegar produced by the traditional method.</title>
        <authorList>
            <person name="Poehlein A."/>
            <person name="Valera M.J."/>
            <person name="Haack F.S."/>
            <person name="Mas A."/>
            <person name="Daniel R."/>
            <person name="Streit W.R."/>
            <person name="Mateo E."/>
        </authorList>
    </citation>
    <scope>NUCLEOTIDE SEQUENCE [LARGE SCALE GENOMIC DNA]</scope>
    <source>
        <strain evidence="1">CECT 8546</strain>
    </source>
</reference>
<dbReference type="STRING" id="33995.KOEU_31580"/>
<evidence type="ECO:0008006" key="3">
    <source>
        <dbReference type="Google" id="ProtNLM"/>
    </source>
</evidence>
<evidence type="ECO:0000313" key="1">
    <source>
        <dbReference type="EMBL" id="KON63329.1"/>
    </source>
</evidence>
<gene>
    <name evidence="1" type="ORF">KOEU_31580</name>
</gene>
<dbReference type="PATRIC" id="fig|33995.3.peg.3498"/>
<comment type="caution">
    <text evidence="1">The sequence shown here is derived from an EMBL/GenBank/DDBJ whole genome shotgun (WGS) entry which is preliminary data.</text>
</comment>
<evidence type="ECO:0000313" key="2">
    <source>
        <dbReference type="Proteomes" id="UP000037566"/>
    </source>
</evidence>
<dbReference type="AlphaFoldDB" id="A0A0M0EDH0"/>
<protein>
    <recommendedName>
        <fullName evidence="3">Transposase</fullName>
    </recommendedName>
</protein>
<proteinExistence type="predicted"/>
<organism evidence="1 2">
    <name type="scientific">Komagataeibacter europaeus</name>
    <name type="common">Gluconacetobacter europaeus</name>
    <dbReference type="NCBI Taxonomy" id="33995"/>
    <lineage>
        <taxon>Bacteria</taxon>
        <taxon>Pseudomonadati</taxon>
        <taxon>Pseudomonadota</taxon>
        <taxon>Alphaproteobacteria</taxon>
        <taxon>Acetobacterales</taxon>
        <taxon>Acetobacteraceae</taxon>
        <taxon>Komagataeibacter</taxon>
    </lineage>
</organism>
<dbReference type="Proteomes" id="UP000037566">
    <property type="component" value="Unassembled WGS sequence"/>
</dbReference>
<accession>A0A0M0EDH0</accession>
<name>A0A0M0EDH0_KOMEU</name>
<dbReference type="EMBL" id="LHUQ01000032">
    <property type="protein sequence ID" value="KON63329.1"/>
    <property type="molecule type" value="Genomic_DNA"/>
</dbReference>
<sequence length="54" mass="6132">MKAHRRSRLPVSTQKRLLEHCVVGTPAQSAAEPVGVNRNTETLYYRKLLEIIAE</sequence>